<dbReference type="SUPFAM" id="SSF55961">
    <property type="entry name" value="Bet v1-like"/>
    <property type="match status" value="1"/>
</dbReference>
<keyword evidence="2" id="KW-1185">Reference proteome</keyword>
<dbReference type="Proteomes" id="UP001165122">
    <property type="component" value="Unassembled WGS sequence"/>
</dbReference>
<dbReference type="AlphaFoldDB" id="A0A9W7KY54"/>
<evidence type="ECO:0000313" key="2">
    <source>
        <dbReference type="Proteomes" id="UP001165122"/>
    </source>
</evidence>
<dbReference type="Gene3D" id="3.30.530.20">
    <property type="match status" value="1"/>
</dbReference>
<dbReference type="OrthoDB" id="224489at2759"/>
<organism evidence="1 2">
    <name type="scientific">Triparma laevis f. longispina</name>
    <dbReference type="NCBI Taxonomy" id="1714387"/>
    <lineage>
        <taxon>Eukaryota</taxon>
        <taxon>Sar</taxon>
        <taxon>Stramenopiles</taxon>
        <taxon>Ochrophyta</taxon>
        <taxon>Bolidophyceae</taxon>
        <taxon>Parmales</taxon>
        <taxon>Triparmaceae</taxon>
        <taxon>Triparma</taxon>
    </lineage>
</organism>
<sequence>MDVSAVSLFAELLLLDTYAKKAEEKDVKIREVWNNLDGTRGLQYTVSVALPGGFQDKEFESWLTREKTIGREGRRTFIIAIAPLETYKGTHHEVSGADKMVKGTSTGVYIIKELTENTCEWTWAQQIDFKISLTANMLDFFAKQNLAWADELQEKFRRNGKEVDGERVAALAGKMIDWRGEKLMED</sequence>
<gene>
    <name evidence="1" type="ORF">TrLO_g13734</name>
</gene>
<reference evidence="2" key="1">
    <citation type="journal article" date="2023" name="Commun. Biol.">
        <title>Genome analysis of Parmales, the sister group of diatoms, reveals the evolutionary specialization of diatoms from phago-mixotrophs to photoautotrophs.</title>
        <authorList>
            <person name="Ban H."/>
            <person name="Sato S."/>
            <person name="Yoshikawa S."/>
            <person name="Yamada K."/>
            <person name="Nakamura Y."/>
            <person name="Ichinomiya M."/>
            <person name="Sato N."/>
            <person name="Blanc-Mathieu R."/>
            <person name="Endo H."/>
            <person name="Kuwata A."/>
            <person name="Ogata H."/>
        </authorList>
    </citation>
    <scope>NUCLEOTIDE SEQUENCE [LARGE SCALE GENOMIC DNA]</scope>
    <source>
        <strain evidence="2">NIES 3700</strain>
    </source>
</reference>
<name>A0A9W7KY54_9STRA</name>
<dbReference type="EMBL" id="BRXW01000244">
    <property type="protein sequence ID" value="GMI16128.1"/>
    <property type="molecule type" value="Genomic_DNA"/>
</dbReference>
<accession>A0A9W7KY54</accession>
<evidence type="ECO:0000313" key="1">
    <source>
        <dbReference type="EMBL" id="GMI16128.1"/>
    </source>
</evidence>
<proteinExistence type="predicted"/>
<protein>
    <submittedName>
        <fullName evidence="1">Uncharacterized protein</fullName>
    </submittedName>
</protein>
<dbReference type="InterPro" id="IPR023393">
    <property type="entry name" value="START-like_dom_sf"/>
</dbReference>
<comment type="caution">
    <text evidence="1">The sequence shown here is derived from an EMBL/GenBank/DDBJ whole genome shotgun (WGS) entry which is preliminary data.</text>
</comment>